<comment type="similarity">
    <text evidence="7">Belongs to the binding-protein-dependent transport system permease family.</text>
</comment>
<reference evidence="9 10" key="1">
    <citation type="submission" date="2021-03" db="EMBL/GenBank/DDBJ databases">
        <title>Sequencing the genomes of 1000 actinobacteria strains.</title>
        <authorList>
            <person name="Klenk H.-P."/>
        </authorList>
    </citation>
    <scope>NUCLEOTIDE SEQUENCE [LARGE SCALE GENOMIC DNA]</scope>
    <source>
        <strain evidence="9 10">DSM 18824</strain>
    </source>
</reference>
<keyword evidence="2 7" id="KW-0813">Transport</keyword>
<gene>
    <name evidence="9" type="ORF">JOF29_007165</name>
</gene>
<comment type="caution">
    <text evidence="9">The sequence shown here is derived from an EMBL/GenBank/DDBJ whole genome shotgun (WGS) entry which is preliminary data.</text>
</comment>
<dbReference type="PROSITE" id="PS50928">
    <property type="entry name" value="ABC_TM1"/>
    <property type="match status" value="1"/>
</dbReference>
<feature type="transmembrane region" description="Helical" evidence="7">
    <location>
        <begin position="32"/>
        <end position="55"/>
    </location>
</feature>
<dbReference type="Pfam" id="PF00528">
    <property type="entry name" value="BPD_transp_1"/>
    <property type="match status" value="1"/>
</dbReference>
<feature type="domain" description="ABC transmembrane type-1" evidence="8">
    <location>
        <begin position="93"/>
        <end position="284"/>
    </location>
</feature>
<dbReference type="InterPro" id="IPR000515">
    <property type="entry name" value="MetI-like"/>
</dbReference>
<keyword evidence="5 7" id="KW-1133">Transmembrane helix</keyword>
<organism evidence="9 10">
    <name type="scientific">Kribbella aluminosa</name>
    <dbReference type="NCBI Taxonomy" id="416017"/>
    <lineage>
        <taxon>Bacteria</taxon>
        <taxon>Bacillati</taxon>
        <taxon>Actinomycetota</taxon>
        <taxon>Actinomycetes</taxon>
        <taxon>Propionibacteriales</taxon>
        <taxon>Kribbellaceae</taxon>
        <taxon>Kribbella</taxon>
    </lineage>
</organism>
<dbReference type="SUPFAM" id="SSF161098">
    <property type="entry name" value="MetI-like"/>
    <property type="match status" value="1"/>
</dbReference>
<evidence type="ECO:0000259" key="8">
    <source>
        <dbReference type="PROSITE" id="PS50928"/>
    </source>
</evidence>
<evidence type="ECO:0000256" key="5">
    <source>
        <dbReference type="ARBA" id="ARBA00022989"/>
    </source>
</evidence>
<dbReference type="Gene3D" id="1.10.3720.10">
    <property type="entry name" value="MetI-like"/>
    <property type="match status" value="1"/>
</dbReference>
<proteinExistence type="inferred from homology"/>
<dbReference type="Proteomes" id="UP000755585">
    <property type="component" value="Unassembled WGS sequence"/>
</dbReference>
<evidence type="ECO:0000256" key="4">
    <source>
        <dbReference type="ARBA" id="ARBA00022692"/>
    </source>
</evidence>
<feature type="transmembrane region" description="Helical" evidence="7">
    <location>
        <begin position="260"/>
        <end position="282"/>
    </location>
</feature>
<evidence type="ECO:0000256" key="7">
    <source>
        <dbReference type="RuleBase" id="RU363032"/>
    </source>
</evidence>
<evidence type="ECO:0000256" key="1">
    <source>
        <dbReference type="ARBA" id="ARBA00004651"/>
    </source>
</evidence>
<dbReference type="InterPro" id="IPR035906">
    <property type="entry name" value="MetI-like_sf"/>
</dbReference>
<dbReference type="RefSeq" id="WP_245359751.1">
    <property type="nucleotide sequence ID" value="NZ_BAAAVU010000023.1"/>
</dbReference>
<keyword evidence="10" id="KW-1185">Reference proteome</keyword>
<evidence type="ECO:0000256" key="6">
    <source>
        <dbReference type="ARBA" id="ARBA00023136"/>
    </source>
</evidence>
<feature type="transmembrane region" description="Helical" evidence="7">
    <location>
        <begin position="129"/>
        <end position="150"/>
    </location>
</feature>
<dbReference type="EMBL" id="JAGINT010000002">
    <property type="protein sequence ID" value="MBP2356055.1"/>
    <property type="molecule type" value="Genomic_DNA"/>
</dbReference>
<dbReference type="PANTHER" id="PTHR43744">
    <property type="entry name" value="ABC TRANSPORTER PERMEASE PROTEIN MG189-RELATED-RELATED"/>
    <property type="match status" value="1"/>
</dbReference>
<protein>
    <submittedName>
        <fullName evidence="9">Multiple sugar transport system permease protein</fullName>
    </submittedName>
</protein>
<feature type="transmembrane region" description="Helical" evidence="7">
    <location>
        <begin position="218"/>
        <end position="240"/>
    </location>
</feature>
<feature type="transmembrane region" description="Helical" evidence="7">
    <location>
        <begin position="93"/>
        <end position="117"/>
    </location>
</feature>
<feature type="transmembrane region" description="Helical" evidence="7">
    <location>
        <begin position="162"/>
        <end position="183"/>
    </location>
</feature>
<accession>A0ABS4UWP7</accession>
<keyword evidence="3" id="KW-1003">Cell membrane</keyword>
<evidence type="ECO:0000313" key="10">
    <source>
        <dbReference type="Proteomes" id="UP000755585"/>
    </source>
</evidence>
<comment type="subcellular location">
    <subcellularLocation>
        <location evidence="1 7">Cell membrane</location>
        <topology evidence="1 7">Multi-pass membrane protein</topology>
    </subcellularLocation>
</comment>
<keyword evidence="6 7" id="KW-0472">Membrane</keyword>
<name>A0ABS4UWP7_9ACTN</name>
<dbReference type="CDD" id="cd06261">
    <property type="entry name" value="TM_PBP2"/>
    <property type="match status" value="1"/>
</dbReference>
<sequence>MITIDRATEQTELAASPALRRKARRLRKLTDLAFHAAMIAICAAWLAPVALLVMVSVRTQNDITGNGLGAIPSSFSLSSFGAAWNEGGEKGAIVNSLVVAVPVVVLELFLGSLAAFALARFAIPGRRSLLLLMLAGNLLPPQILLIPIYTFTQQLGIYDTRLALIIVQVGFGIGFFSFVLHGFMRGIPRELQQAALVDGASVVQIYARIIMPLTRPALAALGALAFTWAFNDMLFAITVLTSSSKMPVTPTLLGLQGNYVSQWNVIAAGTLIAAVPTVLVFLRYQRYFIGGLMLGAVK</sequence>
<keyword evidence="4 7" id="KW-0812">Transmembrane</keyword>
<evidence type="ECO:0000313" key="9">
    <source>
        <dbReference type="EMBL" id="MBP2356055.1"/>
    </source>
</evidence>
<evidence type="ECO:0000256" key="2">
    <source>
        <dbReference type="ARBA" id="ARBA00022448"/>
    </source>
</evidence>
<keyword evidence="9" id="KW-0762">Sugar transport</keyword>
<evidence type="ECO:0000256" key="3">
    <source>
        <dbReference type="ARBA" id="ARBA00022475"/>
    </source>
</evidence>